<feature type="transmembrane region" description="Helical" evidence="1">
    <location>
        <begin position="132"/>
        <end position="157"/>
    </location>
</feature>
<evidence type="ECO:0000313" key="2">
    <source>
        <dbReference type="EMBL" id="PVZ95135.1"/>
    </source>
</evidence>
<proteinExistence type="predicted"/>
<feature type="transmembrane region" description="Helical" evidence="1">
    <location>
        <begin position="98"/>
        <end position="120"/>
    </location>
</feature>
<feature type="transmembrane region" description="Helical" evidence="1">
    <location>
        <begin position="241"/>
        <end position="262"/>
    </location>
</feature>
<feature type="transmembrane region" description="Helical" evidence="1">
    <location>
        <begin position="300"/>
        <end position="319"/>
    </location>
</feature>
<keyword evidence="3" id="KW-1185">Reference proteome</keyword>
<feature type="transmembrane region" description="Helical" evidence="1">
    <location>
        <begin position="163"/>
        <end position="186"/>
    </location>
</feature>
<accession>A0A2V1HRD9</accession>
<reference evidence="2 3" key="1">
    <citation type="submission" date="2018-05" db="EMBL/GenBank/DDBJ databases">
        <title>Amnibacterium sp. M8JJ-5, whole genome shotgun sequence.</title>
        <authorList>
            <person name="Tuo L."/>
        </authorList>
    </citation>
    <scope>NUCLEOTIDE SEQUENCE [LARGE SCALE GENOMIC DNA]</scope>
    <source>
        <strain evidence="2 3">M8JJ-5</strain>
    </source>
</reference>
<feature type="transmembrane region" description="Helical" evidence="1">
    <location>
        <begin position="72"/>
        <end position="92"/>
    </location>
</feature>
<evidence type="ECO:0008006" key="4">
    <source>
        <dbReference type="Google" id="ProtNLM"/>
    </source>
</evidence>
<keyword evidence="1" id="KW-1133">Transmembrane helix</keyword>
<keyword evidence="1" id="KW-0472">Membrane</keyword>
<organism evidence="2 3">
    <name type="scientific">Amnibacterium flavum</name>
    <dbReference type="NCBI Taxonomy" id="2173173"/>
    <lineage>
        <taxon>Bacteria</taxon>
        <taxon>Bacillati</taxon>
        <taxon>Actinomycetota</taxon>
        <taxon>Actinomycetes</taxon>
        <taxon>Micrococcales</taxon>
        <taxon>Microbacteriaceae</taxon>
        <taxon>Amnibacterium</taxon>
    </lineage>
</organism>
<dbReference type="SUPFAM" id="SSF103473">
    <property type="entry name" value="MFS general substrate transporter"/>
    <property type="match status" value="1"/>
</dbReference>
<sequence length="394" mass="39047">MRTRISGPRLVAVASALMFVGIGAGYYAITAIVDAVIAEGRFEVATVAVATAVSFIVNSVVTPLVARSIRVVGARTTIAVGGVVSAVGFAAIGSGPGWPWLIFGFAALGAGVAASSYLPLADLLVSALPRPAVGITIVYTGGSVGGMLLGPAVVALLAGLGSAALATIVAPLYALCVLALAASLPATAPRDTTRTLPGDGDASASKALIGPVVFLTVLGATTLAAQVQMLQVGRVLDIPGASIATVLMPAAAIVGRGLYLLLERRMPAQSSAALVGAVAVAGFATLAVPSSVAFAIGSSLVGLAMGLSVVVAPALVLAFTGRRDFSSRYAIVLLCVGLGYGAGSLLLPAALESRTTTSAGLLTCAVLVAFATVALLARYPAMRTVEATPAQHDS</sequence>
<dbReference type="AlphaFoldDB" id="A0A2V1HRD9"/>
<name>A0A2V1HRD9_9MICO</name>
<feature type="transmembrane region" description="Helical" evidence="1">
    <location>
        <begin position="44"/>
        <end position="65"/>
    </location>
</feature>
<dbReference type="InterPro" id="IPR036259">
    <property type="entry name" value="MFS_trans_sf"/>
</dbReference>
<protein>
    <recommendedName>
        <fullName evidence="4">MFS transporter</fullName>
    </recommendedName>
</protein>
<evidence type="ECO:0000313" key="3">
    <source>
        <dbReference type="Proteomes" id="UP000244893"/>
    </source>
</evidence>
<feature type="transmembrane region" description="Helical" evidence="1">
    <location>
        <begin position="12"/>
        <end position="38"/>
    </location>
</feature>
<feature type="transmembrane region" description="Helical" evidence="1">
    <location>
        <begin position="357"/>
        <end position="377"/>
    </location>
</feature>
<dbReference type="RefSeq" id="WP_116754873.1">
    <property type="nucleotide sequence ID" value="NZ_JBHUEX010000001.1"/>
</dbReference>
<dbReference type="Proteomes" id="UP000244893">
    <property type="component" value="Unassembled WGS sequence"/>
</dbReference>
<keyword evidence="1" id="KW-0812">Transmembrane</keyword>
<dbReference type="Gene3D" id="1.20.1250.20">
    <property type="entry name" value="MFS general substrate transporter like domains"/>
    <property type="match status" value="1"/>
</dbReference>
<feature type="transmembrane region" description="Helical" evidence="1">
    <location>
        <begin position="331"/>
        <end position="351"/>
    </location>
</feature>
<gene>
    <name evidence="2" type="ORF">DDQ50_00970</name>
</gene>
<dbReference type="EMBL" id="QEOP01000001">
    <property type="protein sequence ID" value="PVZ95135.1"/>
    <property type="molecule type" value="Genomic_DNA"/>
</dbReference>
<comment type="caution">
    <text evidence="2">The sequence shown here is derived from an EMBL/GenBank/DDBJ whole genome shotgun (WGS) entry which is preliminary data.</text>
</comment>
<feature type="transmembrane region" description="Helical" evidence="1">
    <location>
        <begin position="274"/>
        <end position="294"/>
    </location>
</feature>
<evidence type="ECO:0000256" key="1">
    <source>
        <dbReference type="SAM" id="Phobius"/>
    </source>
</evidence>
<feature type="transmembrane region" description="Helical" evidence="1">
    <location>
        <begin position="207"/>
        <end position="229"/>
    </location>
</feature>